<dbReference type="GO" id="GO:0052592">
    <property type="term" value="F:oxidoreductase activity, acting on CH or CH2 groups, with an iron-sulfur protein as acceptor"/>
    <property type="evidence" value="ECO:0007669"/>
    <property type="project" value="TreeGrafter"/>
</dbReference>
<dbReference type="InterPro" id="IPR007516">
    <property type="entry name" value="Co_F420_Hydgase/DH_bsu_N"/>
</dbReference>
<protein>
    <submittedName>
        <fullName evidence="2">Putative Coenzyme F420 hydrogenase/dehydrogenase beta subunit domain protein</fullName>
    </submittedName>
</protein>
<reference evidence="2" key="1">
    <citation type="submission" date="2014-09" db="EMBL/GenBank/DDBJ databases">
        <authorList>
            <person name="Probst J Alexander"/>
        </authorList>
    </citation>
    <scope>NUCLEOTIDE SEQUENCE</scope>
</reference>
<dbReference type="InterPro" id="IPR045220">
    <property type="entry name" value="FRHB/FDHB/HCAR-like"/>
</dbReference>
<dbReference type="EMBL" id="CCXY01000428">
    <property type="protein sequence ID" value="CEG13884.1"/>
    <property type="molecule type" value="Genomic_DNA"/>
</dbReference>
<dbReference type="AlphaFoldDB" id="A0A098EEF4"/>
<name>A0A098EEF4_9ZZZZ</name>
<gene>
    <name evidence="2" type="ORF">MSIBF_A630007</name>
</gene>
<dbReference type="Pfam" id="PF04422">
    <property type="entry name" value="FrhB_FdhB_N"/>
    <property type="match status" value="1"/>
</dbReference>
<sequence>MNIKNIVKKGLCIGCGTCVGVCPTDAVEIKINKRGFYTPKINEKKCTDCDLCSKVCPQINKTKNFDELNKFVFGKISDDKIIGNYINCYVGHSTDEILRFEASSGGVVTQLLITALEKGIIDGALVTRMRKDYPLIPDPFIARTKEEIISAMCSKYCPVPANIMLKEIINSKKNEKFAVVGLPCQIIGIRKLEMINKKLQEKIVLHIGLFCASTKSFFGTDFILKKKKIEKKNVRSIKYRGKDWPGYIQIEHTKGNTLLPLLHPIYFGAAYPFFANVCCVECTNHIPLFSDMSVGDPWGIKKDPKGDSLLISRTVFGEEIIRISSNLNHIETKDIKKDDLFVHSTIKMQKKSYSFFISTIIEFGFRSYNVLFSNISVMNKIFLLFNILKILINYRLKPYLLKNDT</sequence>
<dbReference type="PANTHER" id="PTHR31332">
    <property type="entry name" value="7-HYDROXYMETHYL CHLOROPHYLL A REDUCTASE, CHLOROPLASTIC"/>
    <property type="match status" value="1"/>
</dbReference>
<dbReference type="Pfam" id="PF04432">
    <property type="entry name" value="FrhB_FdhB_C"/>
    <property type="match status" value="1"/>
</dbReference>
<feature type="domain" description="4Fe-4S ferredoxin-type" evidence="1">
    <location>
        <begin position="37"/>
        <end position="67"/>
    </location>
</feature>
<evidence type="ECO:0000259" key="1">
    <source>
        <dbReference type="PROSITE" id="PS51379"/>
    </source>
</evidence>
<dbReference type="Pfam" id="PF12838">
    <property type="entry name" value="Fer4_7"/>
    <property type="match status" value="1"/>
</dbReference>
<feature type="domain" description="4Fe-4S ferredoxin-type" evidence="1">
    <location>
        <begin position="3"/>
        <end position="32"/>
    </location>
</feature>
<organism evidence="2">
    <name type="scientific">groundwater metagenome</name>
    <dbReference type="NCBI Taxonomy" id="717931"/>
    <lineage>
        <taxon>unclassified sequences</taxon>
        <taxon>metagenomes</taxon>
        <taxon>ecological metagenomes</taxon>
    </lineage>
</organism>
<dbReference type="SUPFAM" id="SSF54862">
    <property type="entry name" value="4Fe-4S ferredoxins"/>
    <property type="match status" value="1"/>
</dbReference>
<proteinExistence type="predicted"/>
<dbReference type="PANTHER" id="PTHR31332:SF0">
    <property type="entry name" value="7-HYDROXYMETHYL CHLOROPHYLL A REDUCTASE, CHLOROPLASTIC"/>
    <property type="match status" value="1"/>
</dbReference>
<accession>A0A098EEF4</accession>
<evidence type="ECO:0000313" key="2">
    <source>
        <dbReference type="EMBL" id="CEG13884.1"/>
    </source>
</evidence>
<dbReference type="InterPro" id="IPR017900">
    <property type="entry name" value="4Fe4S_Fe_S_CS"/>
</dbReference>
<dbReference type="Gene3D" id="3.30.70.20">
    <property type="match status" value="1"/>
</dbReference>
<dbReference type="PROSITE" id="PS51379">
    <property type="entry name" value="4FE4S_FER_2"/>
    <property type="match status" value="2"/>
</dbReference>
<dbReference type="InterPro" id="IPR007525">
    <property type="entry name" value="FrhB_FdhB_C"/>
</dbReference>
<dbReference type="InterPro" id="IPR017896">
    <property type="entry name" value="4Fe4S_Fe-S-bd"/>
</dbReference>
<dbReference type="PROSITE" id="PS00198">
    <property type="entry name" value="4FE4S_FER_1"/>
    <property type="match status" value="2"/>
</dbReference>